<evidence type="ECO:0000313" key="2">
    <source>
        <dbReference type="EMBL" id="SCE90895.1"/>
    </source>
</evidence>
<protein>
    <submittedName>
        <fullName evidence="2">Uncharacterized protein</fullName>
    </submittedName>
</protein>
<feature type="transmembrane region" description="Helical" evidence="1">
    <location>
        <begin position="44"/>
        <end position="64"/>
    </location>
</feature>
<dbReference type="Proteomes" id="UP000198228">
    <property type="component" value="Chromosome I"/>
</dbReference>
<keyword evidence="1" id="KW-0812">Transmembrane</keyword>
<accession>A0A1C4W3Z1</accession>
<proteinExistence type="predicted"/>
<gene>
    <name evidence="2" type="ORF">GA0074696_1597</name>
</gene>
<sequence length="65" mass="6684">MRGFARVSGMSDEYVDPSGNTEQFRAFAHSEPAAPVEVASRLPLIAGAAAVAVLLVAVAAWLALG</sequence>
<dbReference type="EMBL" id="LT607410">
    <property type="protein sequence ID" value="SCE90895.1"/>
    <property type="molecule type" value="Genomic_DNA"/>
</dbReference>
<evidence type="ECO:0000256" key="1">
    <source>
        <dbReference type="SAM" id="Phobius"/>
    </source>
</evidence>
<reference evidence="2 3" key="1">
    <citation type="submission" date="2016-06" db="EMBL/GenBank/DDBJ databases">
        <authorList>
            <person name="Kjaerup R.B."/>
            <person name="Dalgaard T.S."/>
            <person name="Juul-Madsen H.R."/>
        </authorList>
    </citation>
    <scope>NUCLEOTIDE SEQUENCE [LARGE SCALE GENOMIC DNA]</scope>
    <source>
        <strain evidence="2 3">DSM 43821</strain>
    </source>
</reference>
<keyword evidence="1" id="KW-1133">Transmembrane helix</keyword>
<dbReference type="AlphaFoldDB" id="A0A1C4W3Z1"/>
<organism evidence="2 3">
    <name type="scientific">Micromonospora purpureochromogenes</name>
    <dbReference type="NCBI Taxonomy" id="47872"/>
    <lineage>
        <taxon>Bacteria</taxon>
        <taxon>Bacillati</taxon>
        <taxon>Actinomycetota</taxon>
        <taxon>Actinomycetes</taxon>
        <taxon>Micromonosporales</taxon>
        <taxon>Micromonosporaceae</taxon>
        <taxon>Micromonospora</taxon>
    </lineage>
</organism>
<keyword evidence="1" id="KW-0472">Membrane</keyword>
<name>A0A1C4W3Z1_9ACTN</name>
<evidence type="ECO:0000313" key="3">
    <source>
        <dbReference type="Proteomes" id="UP000198228"/>
    </source>
</evidence>